<evidence type="ECO:0000256" key="5">
    <source>
        <dbReference type="ARBA" id="ARBA00020673"/>
    </source>
</evidence>
<feature type="region of interest" description="Disordered" evidence="10">
    <location>
        <begin position="791"/>
        <end position="829"/>
    </location>
</feature>
<feature type="region of interest" description="Disordered" evidence="10">
    <location>
        <begin position="959"/>
        <end position="997"/>
    </location>
</feature>
<comment type="function">
    <text evidence="1">Golgi membrane protein involved in vesicular trafficking and spindle migration.</text>
</comment>
<dbReference type="InterPro" id="IPR014752">
    <property type="entry name" value="Arrestin-like_C"/>
</dbReference>
<dbReference type="Gene3D" id="2.60.40.640">
    <property type="match status" value="1"/>
</dbReference>
<feature type="region of interest" description="Disordered" evidence="10">
    <location>
        <begin position="847"/>
        <end position="869"/>
    </location>
</feature>
<feature type="region of interest" description="Disordered" evidence="10">
    <location>
        <begin position="1027"/>
        <end position="1082"/>
    </location>
</feature>
<evidence type="ECO:0000256" key="7">
    <source>
        <dbReference type="ARBA" id="ARBA00022989"/>
    </source>
</evidence>
<name>A0A9P8D2U9_MORAP</name>
<feature type="compositionally biased region" description="Basic and acidic residues" evidence="10">
    <location>
        <begin position="1421"/>
        <end position="1430"/>
    </location>
</feature>
<evidence type="ECO:0000256" key="8">
    <source>
        <dbReference type="ARBA" id="ARBA00023034"/>
    </source>
</evidence>
<keyword evidence="8" id="KW-0333">Golgi apparatus</keyword>
<evidence type="ECO:0000256" key="9">
    <source>
        <dbReference type="ARBA" id="ARBA00023136"/>
    </source>
</evidence>
<keyword evidence="9 11" id="KW-0472">Membrane</keyword>
<evidence type="ECO:0000256" key="2">
    <source>
        <dbReference type="ARBA" id="ARBA00004653"/>
    </source>
</evidence>
<evidence type="ECO:0000256" key="10">
    <source>
        <dbReference type="SAM" id="MobiDB-lite"/>
    </source>
</evidence>
<evidence type="ECO:0000256" key="6">
    <source>
        <dbReference type="ARBA" id="ARBA00022692"/>
    </source>
</evidence>
<evidence type="ECO:0000256" key="11">
    <source>
        <dbReference type="SAM" id="Phobius"/>
    </source>
</evidence>
<evidence type="ECO:0000313" key="14">
    <source>
        <dbReference type="EMBL" id="KAG9327473.1"/>
    </source>
</evidence>
<dbReference type="Proteomes" id="UP000717515">
    <property type="component" value="Unassembled WGS sequence"/>
</dbReference>
<feature type="transmembrane region" description="Helical" evidence="11">
    <location>
        <begin position="1109"/>
        <end position="1129"/>
    </location>
</feature>
<reference evidence="14" key="1">
    <citation type="submission" date="2021-07" db="EMBL/GenBank/DDBJ databases">
        <title>Draft genome of Mortierella alpina, strain LL118, isolated from an aspen leaf litter sample.</title>
        <authorList>
            <person name="Yang S."/>
            <person name="Vinatzer B.A."/>
        </authorList>
    </citation>
    <scope>NUCLEOTIDE SEQUENCE</scope>
    <source>
        <strain evidence="14">LL118</strain>
    </source>
</reference>
<feature type="transmembrane region" description="Helical" evidence="11">
    <location>
        <begin position="1150"/>
        <end position="1173"/>
    </location>
</feature>
<dbReference type="InterPro" id="IPR011021">
    <property type="entry name" value="Arrestin-like_N"/>
</dbReference>
<dbReference type="InterPro" id="IPR051076">
    <property type="entry name" value="Golgi_membrane_TVP38/TMEM64"/>
</dbReference>
<sequence length="1521" mass="161956">MRSCVQPEQRNLFSFPSSSYLQLSSSLLSLSSTSLPPLLHHSPTTPSFSLSSLSLSPFNTTSNVCIAQVPAGPLVHSCLFFSSSSSMNFLFSTASGSSSPATHTHTHVPALSCNTAAAVASAASTPTATHSPTTPTPAAQQDVELVIDIESSFHGVLLGLPEDSHGAVLNATAILHVRKKPIRASKLTATFDGRIKVQCSDGATFGSELVICACLPSAEYRERVLAHKDWVLWEAGANSIHSTASGSGSKNHIPVGTHYYPLSIQLDGALPPTFSGKHGSIRYILTSTLLRPLFYSDINTVREIEIKRCLVNESALAYGTPIQQSSQLDLGSLLVNQLSRAGISGALNSRSEAMEAMAADVPLGPTTITHHNTHKELLRYTATSPPIAHLEGGLIQVDLALEPLPPGSYVYSIAYGLKELIHYRSSATGNLADNKSEILYPIGQQTVIIPRDLERERSMSSAGAGASTRQLLELRPCPLLTNVDILTSLIEIHHRITCNVAIVLADDTLNGDHQSDHTAGSSTGGGGILRRLNLAPQPLVPSLNLIDSSGAEAVNNAVLLGEPTLSIIEPALMPATVELNDAPPPPPSSQIESTLLEFPIILTSRYPSLARGPSGTTHPVMAPENQDPLLPEAGNEADFAFHALNTHSYSSSNHANPADQHPAAPVLQQFVHNQEIAPTVIPTTGTAIQTTAGAAMASMLSRSISTSSSSSHLSTAVVGDHNESSSSSSSSLPSPITPSTASGLLPSHPTLLDTPVPNQLMAGSSSQRVLAQSGLSAGLRAAAAAAAAVDSGSLVNPTESEPQSRPPSYGRQGPQAVQGGNPSPDELPKYEDVMDQADQSEAGLGITVPQSIPMPMPMHIPSRGDRSISARSFGTSHSPVFYQGMGSHPRGRVLASPPSLSPVVPSTSAGFAYDREIHGSSPPMIRGHTRSGSSTSILQSTSLARSPGQSMSPFLTMTPTQSSPLQQQFTAPSSMHRQTSIGHQRQQQHQHQRQRSVGAATIMGSLGHSSHPSLACIMNFGTDRAMPEPPPLFPASSAGSYTPVNGGHRNDSHHSATTPARLSRSSSMSTSPHRAASTSFGSASTRFTNDSIAALNGVKDALPPNVQPWFWLVLWFAFAVLIIGLITGFHSKIFDFLEALASFIKGLGPLGPPVIMLGLFATSFPPVIGYSSIVTMSGYVYGFVQGFLIAFSSALVGSIVCFYFCRRWFKAQVRKLLAKNKSLKSVVRTVEKRGFKLLVLIRLAPYPFNIMNALLSATHIPLPTFALATAISLVKLTLHVYIGSTLSSLAGGDDDQDGKGGGGHGKAVKIIVMILSIILGIGVGGYVWIIAKREIAVSEALRIERRRQRRRRHDSGDGRGIELSDQSAIPEFDLTNHGPIDGFSNGQDRNFGVGHGYHDDDEDDEEEEHEERSLFGGLSLGRREQHEQGDWRNVGANVDSSTDSDLSDSFDEEDEGEDLDVDDIERQGLHPRRSDDLMDEALDFSAHHMNPIESPWQDEDGLEDGTPSPLSNLDREGGWGH</sequence>
<dbReference type="PANTHER" id="PTHR47549:SF1">
    <property type="entry name" value="GOLGI APPARATUS MEMBRANE PROTEIN TVP38"/>
    <property type="match status" value="1"/>
</dbReference>
<dbReference type="SUPFAM" id="SSF81296">
    <property type="entry name" value="E set domains"/>
    <property type="match status" value="1"/>
</dbReference>
<proteinExistence type="inferred from homology"/>
<dbReference type="Pfam" id="PF09335">
    <property type="entry name" value="VTT_dom"/>
    <property type="match status" value="1"/>
</dbReference>
<keyword evidence="6 11" id="KW-0812">Transmembrane</keyword>
<evidence type="ECO:0000313" key="15">
    <source>
        <dbReference type="Proteomes" id="UP000717515"/>
    </source>
</evidence>
<dbReference type="PANTHER" id="PTHR47549">
    <property type="entry name" value="GOLGI APPARATUS MEMBRANE PROTEIN TVP38-RELATED"/>
    <property type="match status" value="1"/>
</dbReference>
<evidence type="ECO:0000256" key="4">
    <source>
        <dbReference type="ARBA" id="ARBA00013533"/>
    </source>
</evidence>
<evidence type="ECO:0000256" key="1">
    <source>
        <dbReference type="ARBA" id="ARBA00002978"/>
    </source>
</evidence>
<dbReference type="GO" id="GO:0000022">
    <property type="term" value="P:mitotic spindle elongation"/>
    <property type="evidence" value="ECO:0007669"/>
    <property type="project" value="TreeGrafter"/>
</dbReference>
<dbReference type="EMBL" id="JAIFTL010000004">
    <property type="protein sequence ID" value="KAG9327473.1"/>
    <property type="molecule type" value="Genomic_DNA"/>
</dbReference>
<keyword evidence="7 11" id="KW-1133">Transmembrane helix</keyword>
<feature type="compositionally biased region" description="Acidic residues" evidence="10">
    <location>
        <begin position="1445"/>
        <end position="1463"/>
    </location>
</feature>
<dbReference type="GO" id="GO:0000139">
    <property type="term" value="C:Golgi membrane"/>
    <property type="evidence" value="ECO:0007669"/>
    <property type="project" value="UniProtKB-SubCell"/>
</dbReference>
<comment type="subcellular location">
    <subcellularLocation>
        <location evidence="2">Golgi apparatus membrane</location>
        <topology evidence="2">Multi-pass membrane protein</topology>
    </subcellularLocation>
</comment>
<gene>
    <name evidence="14" type="ORF">KVV02_000422</name>
</gene>
<feature type="transmembrane region" description="Helical" evidence="11">
    <location>
        <begin position="1310"/>
        <end position="1331"/>
    </location>
</feature>
<feature type="compositionally biased region" description="Low complexity" evidence="10">
    <location>
        <begin position="724"/>
        <end position="742"/>
    </location>
</feature>
<feature type="compositionally biased region" description="Low complexity" evidence="10">
    <location>
        <begin position="1060"/>
        <end position="1077"/>
    </location>
</feature>
<feature type="compositionally biased region" description="Acidic residues" evidence="10">
    <location>
        <begin position="1399"/>
        <end position="1409"/>
    </location>
</feature>
<dbReference type="InterPro" id="IPR014756">
    <property type="entry name" value="Ig_E-set"/>
</dbReference>
<comment type="caution">
    <text evidence="14">The sequence shown here is derived from an EMBL/GenBank/DDBJ whole genome shotgun (WGS) entry which is preliminary data.</text>
</comment>
<feature type="domain" description="Arrestin-like N-terminal" evidence="12">
    <location>
        <begin position="178"/>
        <end position="293"/>
    </location>
</feature>
<feature type="region of interest" description="Disordered" evidence="10">
    <location>
        <begin position="1346"/>
        <end position="1521"/>
    </location>
</feature>
<dbReference type="GO" id="GO:0016192">
    <property type="term" value="P:vesicle-mediated transport"/>
    <property type="evidence" value="ECO:0007669"/>
    <property type="project" value="TreeGrafter"/>
</dbReference>
<comment type="similarity">
    <text evidence="3">Belongs to the TVP38/TMEM64 family.</text>
</comment>
<feature type="domain" description="VTT" evidence="13">
    <location>
        <begin position="1170"/>
        <end position="1284"/>
    </location>
</feature>
<protein>
    <recommendedName>
        <fullName evidence="4">Golgi apparatus membrane protein TVP38</fullName>
    </recommendedName>
    <alternativeName>
        <fullName evidence="5">Golgi apparatus membrane protein tvp38</fullName>
    </alternativeName>
</protein>
<evidence type="ECO:0000256" key="3">
    <source>
        <dbReference type="ARBA" id="ARBA00008640"/>
    </source>
</evidence>
<dbReference type="InterPro" id="IPR032816">
    <property type="entry name" value="VTT_dom"/>
</dbReference>
<dbReference type="Pfam" id="PF00339">
    <property type="entry name" value="Arrestin_N"/>
    <property type="match status" value="1"/>
</dbReference>
<feature type="transmembrane region" description="Helical" evidence="11">
    <location>
        <begin position="1179"/>
        <end position="1205"/>
    </location>
</feature>
<organism evidence="14 15">
    <name type="scientific">Mortierella alpina</name>
    <name type="common">Oleaginous fungus</name>
    <name type="synonym">Mortierella renispora</name>
    <dbReference type="NCBI Taxonomy" id="64518"/>
    <lineage>
        <taxon>Eukaryota</taxon>
        <taxon>Fungi</taxon>
        <taxon>Fungi incertae sedis</taxon>
        <taxon>Mucoromycota</taxon>
        <taxon>Mortierellomycotina</taxon>
        <taxon>Mortierellomycetes</taxon>
        <taxon>Mortierellales</taxon>
        <taxon>Mortierellaceae</taxon>
        <taxon>Mortierella</taxon>
    </lineage>
</organism>
<feature type="region of interest" description="Disordered" evidence="10">
    <location>
        <begin position="712"/>
        <end position="759"/>
    </location>
</feature>
<feature type="compositionally biased region" description="Polar residues" evidence="10">
    <location>
        <begin position="959"/>
        <end position="982"/>
    </location>
</feature>
<evidence type="ECO:0000259" key="13">
    <source>
        <dbReference type="Pfam" id="PF09335"/>
    </source>
</evidence>
<accession>A0A9P8D2U9</accession>
<evidence type="ECO:0000259" key="12">
    <source>
        <dbReference type="Pfam" id="PF00339"/>
    </source>
</evidence>
<feature type="compositionally biased region" description="Basic and acidic residues" evidence="10">
    <location>
        <begin position="1464"/>
        <end position="1476"/>
    </location>
</feature>